<dbReference type="Proteomes" id="UP000464214">
    <property type="component" value="Chromosome"/>
</dbReference>
<evidence type="ECO:0000256" key="4">
    <source>
        <dbReference type="SAM" id="SignalP"/>
    </source>
</evidence>
<dbReference type="SUPFAM" id="SSF53474">
    <property type="entry name" value="alpha/beta-Hydrolases"/>
    <property type="match status" value="1"/>
</dbReference>
<accession>A0A6P1P1H2</accession>
<evidence type="ECO:0000256" key="1">
    <source>
        <dbReference type="ARBA" id="ARBA00005622"/>
    </source>
</evidence>
<dbReference type="GO" id="GO:0016788">
    <property type="term" value="F:hydrolase activity, acting on ester bonds"/>
    <property type="evidence" value="ECO:0007669"/>
    <property type="project" value="TreeGrafter"/>
</dbReference>
<evidence type="ECO:0000256" key="3">
    <source>
        <dbReference type="PROSITE-ProRule" id="PRU00339"/>
    </source>
</evidence>
<sequence length="404" mass="45820">MRAFLILFVLLPALCFGQSAKQSDSQIIIGTKQTLHSNILKEDREVWVYVPKSAGAGSKAKFPVMYLLDGEAFFTSMAGTADYLSTVVGKMPEMIIVGIRNTDRVRDLTPTHYPFWASGEPANDLKSSGGGANFMAFLEKELMPYIETRYPTQPYRMLVGHSLGGLTVLQALVHQPALFTSYVAIDPSIWWDHQRIMQQAAQTLAQKDYAGKSLFYAVANTMDKGMDTVRVVQDKAQNNHNVRGHLRFRETLRKSKNLAWAWRYYPEDNHGSVPFPAQYDALRYLFKKFELDKELDDSTITVDYIKNHFKAVSALLQYPVLPAQGTVNTLGYISLENKRYDKAYQFFKMNLDNYPTVGNLHDSIGDYYLAVGDKKKAMESFRKALSLEEVADTRRKLKLLEAGQ</sequence>
<dbReference type="Pfam" id="PF00756">
    <property type="entry name" value="Esterase"/>
    <property type="match status" value="1"/>
</dbReference>
<dbReference type="InterPro" id="IPR019734">
    <property type="entry name" value="TPR_rpt"/>
</dbReference>
<dbReference type="InterPro" id="IPR029058">
    <property type="entry name" value="AB_hydrolase_fold"/>
</dbReference>
<feature type="signal peptide" evidence="4">
    <location>
        <begin position="1"/>
        <end position="20"/>
    </location>
</feature>
<organism evidence="5 6">
    <name type="scientific">Nibribacter ruber</name>
    <dbReference type="NCBI Taxonomy" id="2698458"/>
    <lineage>
        <taxon>Bacteria</taxon>
        <taxon>Pseudomonadati</taxon>
        <taxon>Bacteroidota</taxon>
        <taxon>Cytophagia</taxon>
        <taxon>Cytophagales</taxon>
        <taxon>Hymenobacteraceae</taxon>
        <taxon>Nibribacter</taxon>
    </lineage>
</organism>
<evidence type="ECO:0000313" key="5">
    <source>
        <dbReference type="EMBL" id="QHL87643.1"/>
    </source>
</evidence>
<evidence type="ECO:0000256" key="2">
    <source>
        <dbReference type="ARBA" id="ARBA00022801"/>
    </source>
</evidence>
<dbReference type="RefSeq" id="WP_160691237.1">
    <property type="nucleotide sequence ID" value="NZ_CP047897.1"/>
</dbReference>
<dbReference type="Gene3D" id="3.40.50.1820">
    <property type="entry name" value="alpha/beta hydrolase"/>
    <property type="match status" value="1"/>
</dbReference>
<dbReference type="InterPro" id="IPR052558">
    <property type="entry name" value="Siderophore_Hydrolase_D"/>
</dbReference>
<dbReference type="PANTHER" id="PTHR40841">
    <property type="entry name" value="SIDEROPHORE TRIACETYLFUSARININE C ESTERASE"/>
    <property type="match status" value="1"/>
</dbReference>
<dbReference type="Pfam" id="PF13181">
    <property type="entry name" value="TPR_8"/>
    <property type="match status" value="1"/>
</dbReference>
<keyword evidence="2 5" id="KW-0378">Hydrolase</keyword>
<protein>
    <submittedName>
        <fullName evidence="5">Alpha/beta hydrolase</fullName>
    </submittedName>
</protein>
<feature type="repeat" description="TPR" evidence="3">
    <location>
        <begin position="358"/>
        <end position="391"/>
    </location>
</feature>
<feature type="chain" id="PRO_5026678743" evidence="4">
    <location>
        <begin position="21"/>
        <end position="404"/>
    </location>
</feature>
<dbReference type="InterPro" id="IPR011990">
    <property type="entry name" value="TPR-like_helical_dom_sf"/>
</dbReference>
<keyword evidence="4" id="KW-0732">Signal</keyword>
<dbReference type="PROSITE" id="PS50005">
    <property type="entry name" value="TPR"/>
    <property type="match status" value="1"/>
</dbReference>
<dbReference type="KEGG" id="nib:GU926_09415"/>
<keyword evidence="3" id="KW-0802">TPR repeat</keyword>
<dbReference type="SUPFAM" id="SSF48452">
    <property type="entry name" value="TPR-like"/>
    <property type="match status" value="1"/>
</dbReference>
<dbReference type="EMBL" id="CP047897">
    <property type="protein sequence ID" value="QHL87643.1"/>
    <property type="molecule type" value="Genomic_DNA"/>
</dbReference>
<comment type="similarity">
    <text evidence="1">Belongs to the esterase D family.</text>
</comment>
<gene>
    <name evidence="5" type="ORF">GU926_09415</name>
</gene>
<dbReference type="PANTHER" id="PTHR40841:SF2">
    <property type="entry name" value="SIDEROPHORE-DEGRADING ESTERASE (EUROFUNG)"/>
    <property type="match status" value="1"/>
</dbReference>
<dbReference type="AlphaFoldDB" id="A0A6P1P1H2"/>
<reference evidence="5 6" key="1">
    <citation type="submission" date="2020-01" db="EMBL/GenBank/DDBJ databases">
        <authorList>
            <person name="Kim M."/>
        </authorList>
    </citation>
    <scope>NUCLEOTIDE SEQUENCE [LARGE SCALE GENOMIC DNA]</scope>
    <source>
        <strain evidence="5 6">BT10</strain>
    </source>
</reference>
<dbReference type="InterPro" id="IPR000801">
    <property type="entry name" value="Esterase-like"/>
</dbReference>
<name>A0A6P1P1H2_9BACT</name>
<proteinExistence type="inferred from homology"/>
<keyword evidence="6" id="KW-1185">Reference proteome</keyword>
<evidence type="ECO:0000313" key="6">
    <source>
        <dbReference type="Proteomes" id="UP000464214"/>
    </source>
</evidence>